<dbReference type="Proteomes" id="UP000178449">
    <property type="component" value="Unassembled WGS sequence"/>
</dbReference>
<protein>
    <submittedName>
        <fullName evidence="1">Uncharacterized protein</fullName>
    </submittedName>
</protein>
<evidence type="ECO:0000313" key="1">
    <source>
        <dbReference type="EMBL" id="OGG96661.1"/>
    </source>
</evidence>
<sequence length="174" mass="19786">MLIYAKKTKKKVPSTLSIKLSESVKQQLDGQMGRLHLQLGLQKFELWGLRLGDPCEKECSYFDFCNHEKPQRGYCFERLYQGRGLGEDGEGCSRLPSPQESHSSSVNELSALEDWARGFKHSYFTKQPVKGHKTSTILPLSGRSHQNLLLAALFSQELSSSEERQLADQVRRLL</sequence>
<dbReference type="AlphaFoldDB" id="A0A1F6GEX4"/>
<accession>A0A1F6GEX4</accession>
<dbReference type="EMBL" id="MFNE01000010">
    <property type="protein sequence ID" value="OGG96661.1"/>
    <property type="molecule type" value="Genomic_DNA"/>
</dbReference>
<proteinExistence type="predicted"/>
<comment type="caution">
    <text evidence="1">The sequence shown here is derived from an EMBL/GenBank/DDBJ whole genome shotgun (WGS) entry which is preliminary data.</text>
</comment>
<name>A0A1F6GEX4_9PROT</name>
<organism evidence="1 2">
    <name type="scientific">Candidatus Lambdaproteobacteria bacterium RIFOXYD2_FULL_50_16</name>
    <dbReference type="NCBI Taxonomy" id="1817772"/>
    <lineage>
        <taxon>Bacteria</taxon>
        <taxon>Pseudomonadati</taxon>
        <taxon>Pseudomonadota</taxon>
        <taxon>Candidatus Lambdaproteobacteria</taxon>
    </lineage>
</organism>
<gene>
    <name evidence="1" type="ORF">A2527_03645</name>
</gene>
<reference evidence="1 2" key="1">
    <citation type="journal article" date="2016" name="Nat. Commun.">
        <title>Thousands of microbial genomes shed light on interconnected biogeochemical processes in an aquifer system.</title>
        <authorList>
            <person name="Anantharaman K."/>
            <person name="Brown C.T."/>
            <person name="Hug L.A."/>
            <person name="Sharon I."/>
            <person name="Castelle C.J."/>
            <person name="Probst A.J."/>
            <person name="Thomas B.C."/>
            <person name="Singh A."/>
            <person name="Wilkins M.J."/>
            <person name="Karaoz U."/>
            <person name="Brodie E.L."/>
            <person name="Williams K.H."/>
            <person name="Hubbard S.S."/>
            <person name="Banfield J.F."/>
        </authorList>
    </citation>
    <scope>NUCLEOTIDE SEQUENCE [LARGE SCALE GENOMIC DNA]</scope>
</reference>
<evidence type="ECO:0000313" key="2">
    <source>
        <dbReference type="Proteomes" id="UP000178449"/>
    </source>
</evidence>